<dbReference type="HAMAP" id="MF_00047">
    <property type="entry name" value="Dala_Dala_lig"/>
    <property type="match status" value="1"/>
</dbReference>
<dbReference type="Gene3D" id="3.30.470.20">
    <property type="entry name" value="ATP-grasp fold, B domain"/>
    <property type="match status" value="1"/>
</dbReference>
<dbReference type="GO" id="GO:0005829">
    <property type="term" value="C:cytosol"/>
    <property type="evidence" value="ECO:0007669"/>
    <property type="project" value="TreeGrafter"/>
</dbReference>
<organism evidence="19 20">
    <name type="scientific">Massilia atriviolacea</name>
    <dbReference type="NCBI Taxonomy" id="2495579"/>
    <lineage>
        <taxon>Bacteria</taxon>
        <taxon>Pseudomonadati</taxon>
        <taxon>Pseudomonadota</taxon>
        <taxon>Betaproteobacteria</taxon>
        <taxon>Burkholderiales</taxon>
        <taxon>Oxalobacteraceae</taxon>
        <taxon>Telluria group</taxon>
        <taxon>Massilia</taxon>
    </lineage>
</organism>
<comment type="similarity">
    <text evidence="4 14">Belongs to the D-alanine--D-alanine ligase family.</text>
</comment>
<keyword evidence="9 17" id="KW-0067">ATP-binding</keyword>
<dbReference type="GO" id="GO:0008716">
    <property type="term" value="F:D-alanine-D-alanine ligase activity"/>
    <property type="evidence" value="ECO:0007669"/>
    <property type="project" value="UniProtKB-UniRule"/>
</dbReference>
<comment type="catalytic activity">
    <reaction evidence="13 14">
        <text>2 D-alanine + ATP = D-alanyl-D-alanine + ADP + phosphate + H(+)</text>
        <dbReference type="Rhea" id="RHEA:11224"/>
        <dbReference type="ChEBI" id="CHEBI:15378"/>
        <dbReference type="ChEBI" id="CHEBI:30616"/>
        <dbReference type="ChEBI" id="CHEBI:43474"/>
        <dbReference type="ChEBI" id="CHEBI:57416"/>
        <dbReference type="ChEBI" id="CHEBI:57822"/>
        <dbReference type="ChEBI" id="CHEBI:456216"/>
        <dbReference type="EC" id="6.3.2.4"/>
    </reaction>
</comment>
<keyword evidence="6 14" id="KW-0963">Cytoplasm</keyword>
<comment type="caution">
    <text evidence="19">The sequence shown here is derived from an EMBL/GenBank/DDBJ whole genome shotgun (WGS) entry which is preliminary data.</text>
</comment>
<feature type="binding site" evidence="16">
    <location>
        <position position="264"/>
    </location>
    <ligand>
        <name>Mg(2+)</name>
        <dbReference type="ChEBI" id="CHEBI:18420"/>
        <label>1</label>
    </ligand>
</feature>
<keyword evidence="12 14" id="KW-0961">Cell wall biogenesis/degradation</keyword>
<dbReference type="GO" id="GO:0009252">
    <property type="term" value="P:peptidoglycan biosynthetic process"/>
    <property type="evidence" value="ECO:0007669"/>
    <property type="project" value="UniProtKB-UniRule"/>
</dbReference>
<evidence type="ECO:0000256" key="7">
    <source>
        <dbReference type="ARBA" id="ARBA00022598"/>
    </source>
</evidence>
<evidence type="ECO:0000256" key="15">
    <source>
        <dbReference type="PIRSR" id="PIRSR039102-1"/>
    </source>
</evidence>
<feature type="binding site" evidence="16">
    <location>
        <position position="278"/>
    </location>
    <ligand>
        <name>Mg(2+)</name>
        <dbReference type="ChEBI" id="CHEBI:18420"/>
        <label>1</label>
    </ligand>
</feature>
<dbReference type="GO" id="GO:0008360">
    <property type="term" value="P:regulation of cell shape"/>
    <property type="evidence" value="ECO:0007669"/>
    <property type="project" value="UniProtKB-KW"/>
</dbReference>
<evidence type="ECO:0000256" key="10">
    <source>
        <dbReference type="ARBA" id="ARBA00022960"/>
    </source>
</evidence>
<dbReference type="Gene3D" id="3.30.1490.20">
    <property type="entry name" value="ATP-grasp fold, A domain"/>
    <property type="match status" value="1"/>
</dbReference>
<dbReference type="UniPathway" id="UPA00219"/>
<comment type="cofactor">
    <cofactor evidence="1">
        <name>Mn(2+)</name>
        <dbReference type="ChEBI" id="CHEBI:29035"/>
    </cofactor>
</comment>
<dbReference type="InterPro" id="IPR005905">
    <property type="entry name" value="D_ala_D_ala"/>
</dbReference>
<keyword evidence="20" id="KW-1185">Reference proteome</keyword>
<keyword evidence="8 17" id="KW-0547">Nucleotide-binding</keyword>
<evidence type="ECO:0000256" key="2">
    <source>
        <dbReference type="ARBA" id="ARBA00003921"/>
    </source>
</evidence>
<dbReference type="PROSITE" id="PS00843">
    <property type="entry name" value="DALA_DALA_LIGASE_1"/>
    <property type="match status" value="1"/>
</dbReference>
<evidence type="ECO:0000256" key="17">
    <source>
        <dbReference type="PROSITE-ProRule" id="PRU00409"/>
    </source>
</evidence>
<dbReference type="InterPro" id="IPR013815">
    <property type="entry name" value="ATP_grasp_subdomain_1"/>
</dbReference>
<evidence type="ECO:0000256" key="9">
    <source>
        <dbReference type="ARBA" id="ARBA00022840"/>
    </source>
</evidence>
<evidence type="ECO:0000313" key="19">
    <source>
        <dbReference type="EMBL" id="RSZ58614.1"/>
    </source>
</evidence>
<comment type="cofactor">
    <cofactor evidence="16">
        <name>Mg(2+)</name>
        <dbReference type="ChEBI" id="CHEBI:18420"/>
    </cofactor>
    <cofactor evidence="16">
        <name>Mn(2+)</name>
        <dbReference type="ChEBI" id="CHEBI:29035"/>
    </cofactor>
    <text evidence="16">Binds 2 magnesium or manganese ions per subunit.</text>
</comment>
<dbReference type="GO" id="GO:0071555">
    <property type="term" value="P:cell wall organization"/>
    <property type="evidence" value="ECO:0007669"/>
    <property type="project" value="UniProtKB-KW"/>
</dbReference>
<keyword evidence="10 14" id="KW-0133">Cell shape</keyword>
<dbReference type="GO" id="GO:0046872">
    <property type="term" value="F:metal ion binding"/>
    <property type="evidence" value="ECO:0007669"/>
    <property type="project" value="UniProtKB-KW"/>
</dbReference>
<evidence type="ECO:0000256" key="6">
    <source>
        <dbReference type="ARBA" id="ARBA00022490"/>
    </source>
</evidence>
<evidence type="ECO:0000256" key="1">
    <source>
        <dbReference type="ARBA" id="ARBA00001936"/>
    </source>
</evidence>
<keyword evidence="16" id="KW-0479">Metal-binding</keyword>
<evidence type="ECO:0000256" key="13">
    <source>
        <dbReference type="ARBA" id="ARBA00047614"/>
    </source>
</evidence>
<dbReference type="GO" id="GO:0005524">
    <property type="term" value="F:ATP binding"/>
    <property type="evidence" value="ECO:0007669"/>
    <property type="project" value="UniProtKB-UniRule"/>
</dbReference>
<dbReference type="SUPFAM" id="SSF56059">
    <property type="entry name" value="Glutathione synthetase ATP-binding domain-like"/>
    <property type="match status" value="1"/>
</dbReference>
<comment type="pathway">
    <text evidence="14">Cell wall biogenesis; peptidoglycan biosynthesis.</text>
</comment>
<evidence type="ECO:0000256" key="3">
    <source>
        <dbReference type="ARBA" id="ARBA00004496"/>
    </source>
</evidence>
<feature type="binding site" evidence="16">
    <location>
        <position position="280"/>
    </location>
    <ligand>
        <name>Mg(2+)</name>
        <dbReference type="ChEBI" id="CHEBI:18420"/>
        <label>2</label>
    </ligand>
</feature>
<evidence type="ECO:0000256" key="5">
    <source>
        <dbReference type="ARBA" id="ARBA00012216"/>
    </source>
</evidence>
<evidence type="ECO:0000256" key="4">
    <source>
        <dbReference type="ARBA" id="ARBA00010871"/>
    </source>
</evidence>
<keyword evidence="16" id="KW-0460">Magnesium</keyword>
<protein>
    <recommendedName>
        <fullName evidence="5 14">D-alanine--D-alanine ligase</fullName>
        <ecNumber evidence="5 14">6.3.2.4</ecNumber>
    </recommendedName>
    <alternativeName>
        <fullName evidence="14">D-Ala-D-Ala ligase</fullName>
    </alternativeName>
    <alternativeName>
        <fullName evidence="14">D-alanylalanine synthetase</fullName>
    </alternativeName>
</protein>
<evidence type="ECO:0000259" key="18">
    <source>
        <dbReference type="PROSITE" id="PS50975"/>
    </source>
</evidence>
<dbReference type="SUPFAM" id="SSF52440">
    <property type="entry name" value="PreATP-grasp domain"/>
    <property type="match status" value="1"/>
</dbReference>
<dbReference type="InterPro" id="IPR011761">
    <property type="entry name" value="ATP-grasp"/>
</dbReference>
<comment type="function">
    <text evidence="2 14">Cell wall formation.</text>
</comment>
<feature type="active site" evidence="15">
    <location>
        <position position="25"/>
    </location>
</feature>
<proteinExistence type="inferred from homology"/>
<feature type="active site" evidence="15">
    <location>
        <position position="153"/>
    </location>
</feature>
<feature type="domain" description="ATP-grasp" evidence="18">
    <location>
        <begin position="111"/>
        <end position="311"/>
    </location>
</feature>
<evidence type="ECO:0000256" key="16">
    <source>
        <dbReference type="PIRSR" id="PIRSR039102-3"/>
    </source>
</evidence>
<dbReference type="EMBL" id="RXLQ01000006">
    <property type="protein sequence ID" value="RSZ58614.1"/>
    <property type="molecule type" value="Genomic_DNA"/>
</dbReference>
<dbReference type="NCBIfam" id="NF002378">
    <property type="entry name" value="PRK01372.1"/>
    <property type="match status" value="1"/>
</dbReference>
<gene>
    <name evidence="14" type="primary">ddl</name>
    <name evidence="19" type="ORF">EJB06_13360</name>
</gene>
<dbReference type="Proteomes" id="UP000278085">
    <property type="component" value="Unassembled WGS sequence"/>
</dbReference>
<keyword evidence="16" id="KW-0464">Manganese</keyword>
<dbReference type="InterPro" id="IPR000291">
    <property type="entry name" value="D-Ala_lig_Van_CS"/>
</dbReference>
<evidence type="ECO:0000256" key="12">
    <source>
        <dbReference type="ARBA" id="ARBA00023316"/>
    </source>
</evidence>
<evidence type="ECO:0000256" key="14">
    <source>
        <dbReference type="HAMAP-Rule" id="MF_00047"/>
    </source>
</evidence>
<dbReference type="InterPro" id="IPR011127">
    <property type="entry name" value="Dala_Dala_lig_N"/>
</dbReference>
<dbReference type="PROSITE" id="PS50975">
    <property type="entry name" value="ATP_GRASP"/>
    <property type="match status" value="1"/>
</dbReference>
<dbReference type="AlphaFoldDB" id="A0A430HMB5"/>
<dbReference type="PROSITE" id="PS00844">
    <property type="entry name" value="DALA_DALA_LIGASE_2"/>
    <property type="match status" value="1"/>
</dbReference>
<accession>A0A430HMB5</accession>
<feature type="active site" evidence="15">
    <location>
        <position position="289"/>
    </location>
</feature>
<name>A0A430HMB5_9BURK</name>
<dbReference type="PIRSF" id="PIRSF039102">
    <property type="entry name" value="Ddl/VanB"/>
    <property type="match status" value="1"/>
</dbReference>
<dbReference type="PANTHER" id="PTHR23132:SF23">
    <property type="entry name" value="D-ALANINE--D-ALANINE LIGASE B"/>
    <property type="match status" value="1"/>
</dbReference>
<dbReference type="InterPro" id="IPR016185">
    <property type="entry name" value="PreATP-grasp_dom_sf"/>
</dbReference>
<evidence type="ECO:0000256" key="11">
    <source>
        <dbReference type="ARBA" id="ARBA00022984"/>
    </source>
</evidence>
<dbReference type="Pfam" id="PF07478">
    <property type="entry name" value="Dala_Dala_lig_C"/>
    <property type="match status" value="1"/>
</dbReference>
<evidence type="ECO:0000256" key="8">
    <source>
        <dbReference type="ARBA" id="ARBA00022741"/>
    </source>
</evidence>
<dbReference type="EC" id="6.3.2.4" evidence="5 14"/>
<evidence type="ECO:0000313" key="20">
    <source>
        <dbReference type="Proteomes" id="UP000278085"/>
    </source>
</evidence>
<dbReference type="Gene3D" id="3.40.50.20">
    <property type="match status" value="1"/>
</dbReference>
<dbReference type="PANTHER" id="PTHR23132">
    <property type="entry name" value="D-ALANINE--D-ALANINE LIGASE"/>
    <property type="match status" value="1"/>
</dbReference>
<reference evidence="19 20" key="1">
    <citation type="submission" date="2018-12" db="EMBL/GenBank/DDBJ databases">
        <authorList>
            <person name="Yang E."/>
        </authorList>
    </citation>
    <scope>NUCLEOTIDE SEQUENCE [LARGE SCALE GENOMIC DNA]</scope>
    <source>
        <strain evidence="19 20">SOD</strain>
    </source>
</reference>
<comment type="subcellular location">
    <subcellularLocation>
        <location evidence="3 14">Cytoplasm</location>
    </subcellularLocation>
</comment>
<dbReference type="NCBIfam" id="TIGR01205">
    <property type="entry name" value="D_ala_D_alaTIGR"/>
    <property type="match status" value="1"/>
</dbReference>
<keyword evidence="7 14" id="KW-0436">Ligase</keyword>
<dbReference type="OrthoDB" id="9813261at2"/>
<dbReference type="InterPro" id="IPR011095">
    <property type="entry name" value="Dala_Dala_lig_C"/>
</dbReference>
<feature type="binding site" evidence="16">
    <location>
        <position position="278"/>
    </location>
    <ligand>
        <name>Mg(2+)</name>
        <dbReference type="ChEBI" id="CHEBI:18420"/>
        <label>2</label>
    </ligand>
</feature>
<dbReference type="RefSeq" id="WP_126074512.1">
    <property type="nucleotide sequence ID" value="NZ_CP051166.1"/>
</dbReference>
<keyword evidence="11 14" id="KW-0573">Peptidoglycan synthesis</keyword>
<dbReference type="Pfam" id="PF01820">
    <property type="entry name" value="Dala_Dala_lig_N"/>
    <property type="match status" value="1"/>
</dbReference>
<sequence>MSVFNSGDAGALGKVGVLFGGRSAEREVSIMSGTGVHQALLSKGIDAHLFDTGERSIAELAAQEFDRVFIALHGRFGEDGSLQGALEQLGIPYTGSGVMACAIGMDKIYTKMIWLMRGLPTPRYASLDASTDLAQVVGELGLPLIVKPPHEGSSMGITKVRAGADLKAAYDIAAGFDEIVLAEEFVTGRELTVAVLGRGAGARALPIVEIVAPDGNYDYQNKYFTDDTRYFCPAQLDDATSAEVARLAVEAYRAIDCEGWGRVDVLLRASDNKPFLIEVNTSPGMTSHSLVPMAARALGISYEDLCVEIVRSARLKMAQGQG</sequence>